<evidence type="ECO:0000313" key="5">
    <source>
        <dbReference type="Proteomes" id="UP000663872"/>
    </source>
</evidence>
<evidence type="ECO:0000256" key="1">
    <source>
        <dbReference type="SAM" id="Phobius"/>
    </source>
</evidence>
<dbReference type="Proteomes" id="UP000663869">
    <property type="component" value="Unassembled WGS sequence"/>
</dbReference>
<dbReference type="Proteomes" id="UP000663872">
    <property type="component" value="Unassembled WGS sequence"/>
</dbReference>
<dbReference type="EMBL" id="CAJNYT010002183">
    <property type="protein sequence ID" value="CAF3452822.1"/>
    <property type="molecule type" value="Genomic_DNA"/>
</dbReference>
<keyword evidence="1" id="KW-1133">Transmembrane helix</keyword>
<name>A0A818DT00_9BILA</name>
<proteinExistence type="predicted"/>
<gene>
    <name evidence="3" type="ORF">FME351_LOCUS15998</name>
    <name evidence="2" type="ORF">GRG538_LOCUS14358</name>
    <name evidence="4" type="ORF">KIK155_LOCUS32039</name>
</gene>
<dbReference type="Proteomes" id="UP000663865">
    <property type="component" value="Unassembled WGS sequence"/>
</dbReference>
<dbReference type="EMBL" id="CAJNYU010001963">
    <property type="protein sequence ID" value="CAF3488553.1"/>
    <property type="molecule type" value="Genomic_DNA"/>
</dbReference>
<dbReference type="AlphaFoldDB" id="A0A818DT00"/>
<keyword evidence="1" id="KW-0812">Transmembrane</keyword>
<sequence length="257" mass="29279">MTISTIESKGNIINVGNVGELMAVRHKSDRCKMKWLITAQICTTILILLMIGTFYLVGYPLMKEHQTITHITNITNIKPNILEDKENIVTLYALDPVASTFFFDDGKYGQIISDWSVYNRHSDIDFNHYEIGGFSVGIEGSIVGIIIDLGSSEDLQQKYKYQETVGDGQGFASIHRKNNTIVILKGASYNHTFQVMEESEELFREGKSVASTPVKLGHVYLLRITDRNEAAFERIIKMLVISYRPYEWVTIRWEVLT</sequence>
<organism evidence="2 5">
    <name type="scientific">Rotaria socialis</name>
    <dbReference type="NCBI Taxonomy" id="392032"/>
    <lineage>
        <taxon>Eukaryota</taxon>
        <taxon>Metazoa</taxon>
        <taxon>Spiralia</taxon>
        <taxon>Gnathifera</taxon>
        <taxon>Rotifera</taxon>
        <taxon>Eurotatoria</taxon>
        <taxon>Bdelloidea</taxon>
        <taxon>Philodinida</taxon>
        <taxon>Philodinidae</taxon>
        <taxon>Rotaria</taxon>
    </lineage>
</organism>
<evidence type="ECO:0000313" key="4">
    <source>
        <dbReference type="EMBL" id="CAF3794130.1"/>
    </source>
</evidence>
<feature type="transmembrane region" description="Helical" evidence="1">
    <location>
        <begin position="35"/>
        <end position="57"/>
    </location>
</feature>
<reference evidence="2" key="1">
    <citation type="submission" date="2021-02" db="EMBL/GenBank/DDBJ databases">
        <authorList>
            <person name="Nowell W R."/>
        </authorList>
    </citation>
    <scope>NUCLEOTIDE SEQUENCE</scope>
</reference>
<dbReference type="EMBL" id="CAJNYV010006015">
    <property type="protein sequence ID" value="CAF3794130.1"/>
    <property type="molecule type" value="Genomic_DNA"/>
</dbReference>
<protein>
    <submittedName>
        <fullName evidence="2">Uncharacterized protein</fullName>
    </submittedName>
</protein>
<keyword evidence="1" id="KW-0472">Membrane</keyword>
<evidence type="ECO:0000313" key="3">
    <source>
        <dbReference type="EMBL" id="CAF3488553.1"/>
    </source>
</evidence>
<evidence type="ECO:0000313" key="2">
    <source>
        <dbReference type="EMBL" id="CAF3452822.1"/>
    </source>
</evidence>
<comment type="caution">
    <text evidence="2">The sequence shown here is derived from an EMBL/GenBank/DDBJ whole genome shotgun (WGS) entry which is preliminary data.</text>
</comment>
<accession>A0A818DT00</accession>